<dbReference type="Proteomes" id="UP000029380">
    <property type="component" value="Unassembled WGS sequence"/>
</dbReference>
<evidence type="ECO:0000256" key="4">
    <source>
        <dbReference type="ARBA" id="ARBA00022801"/>
    </source>
</evidence>
<keyword evidence="5 9" id="KW-0408">Iron</keyword>
<dbReference type="CDD" id="cd03431">
    <property type="entry name" value="NUDIX_DNA_Glycosylase_C-MutY"/>
    <property type="match status" value="1"/>
</dbReference>
<comment type="similarity">
    <text evidence="9">Belongs to the Nth/MutY family.</text>
</comment>
<keyword evidence="4 11" id="KW-0378">Hydrolase</keyword>
<dbReference type="GO" id="GO:0000701">
    <property type="term" value="F:purine-specific mismatch base pair DNA N-glycosylase activity"/>
    <property type="evidence" value="ECO:0007669"/>
    <property type="project" value="UniProtKB-EC"/>
</dbReference>
<dbReference type="PANTHER" id="PTHR42944">
    <property type="entry name" value="ADENINE DNA GLYCOSYLASE"/>
    <property type="match status" value="1"/>
</dbReference>
<evidence type="ECO:0000259" key="10">
    <source>
        <dbReference type="Pfam" id="PF14815"/>
    </source>
</evidence>
<dbReference type="GO" id="GO:0006284">
    <property type="term" value="P:base-excision repair"/>
    <property type="evidence" value="ECO:0007669"/>
    <property type="project" value="UniProtKB-UniRule"/>
</dbReference>
<dbReference type="PATRIC" id="fig|1302649.3.peg.1895"/>
<comment type="function">
    <text evidence="9">Adenine glycosylase active on G-A mispairs.</text>
</comment>
<organism evidence="11 12">
    <name type="scientific">Tetragenococcus muriaticus PMC-11-5</name>
    <dbReference type="NCBI Taxonomy" id="1302649"/>
    <lineage>
        <taxon>Bacteria</taxon>
        <taxon>Bacillati</taxon>
        <taxon>Bacillota</taxon>
        <taxon>Bacilli</taxon>
        <taxon>Lactobacillales</taxon>
        <taxon>Enterococcaceae</taxon>
        <taxon>Tetragenococcus</taxon>
    </lineage>
</organism>
<comment type="catalytic activity">
    <reaction evidence="9">
        <text>Hydrolyzes free adenine bases from 7,8-dihydro-8-oxoguanine:adenine mismatched double-stranded DNA, leaving an apurinic site.</text>
        <dbReference type="EC" id="3.2.2.31"/>
    </reaction>
</comment>
<gene>
    <name evidence="11" type="ORF">TMUPMC115_1894</name>
</gene>
<dbReference type="GO" id="GO:0006298">
    <property type="term" value="P:mismatch repair"/>
    <property type="evidence" value="ECO:0007669"/>
    <property type="project" value="TreeGrafter"/>
</dbReference>
<dbReference type="EMBL" id="JPVU01000202">
    <property type="protein sequence ID" value="KFN90501.1"/>
    <property type="molecule type" value="Genomic_DNA"/>
</dbReference>
<dbReference type="GO" id="GO:0035485">
    <property type="term" value="F:adenine/guanine mispair binding"/>
    <property type="evidence" value="ECO:0007669"/>
    <property type="project" value="TreeGrafter"/>
</dbReference>
<evidence type="ECO:0000256" key="3">
    <source>
        <dbReference type="ARBA" id="ARBA00022763"/>
    </source>
</evidence>
<keyword evidence="8 9" id="KW-0326">Glycosidase</keyword>
<dbReference type="InterPro" id="IPR044298">
    <property type="entry name" value="MIG/MutY"/>
</dbReference>
<evidence type="ECO:0000256" key="8">
    <source>
        <dbReference type="ARBA" id="ARBA00023295"/>
    </source>
</evidence>
<comment type="caution">
    <text evidence="11">The sequence shown here is derived from an EMBL/GenBank/DDBJ whole genome shotgun (WGS) entry which is preliminary data.</text>
</comment>
<evidence type="ECO:0000256" key="1">
    <source>
        <dbReference type="ARBA" id="ARBA00022485"/>
    </source>
</evidence>
<keyword evidence="3 9" id="KW-0227">DNA damage</keyword>
<dbReference type="InterPro" id="IPR015797">
    <property type="entry name" value="NUDIX_hydrolase-like_dom_sf"/>
</dbReference>
<keyword evidence="7" id="KW-0234">DNA repair</keyword>
<dbReference type="PANTHER" id="PTHR42944:SF1">
    <property type="entry name" value="ADENINE DNA GLYCOSYLASE"/>
    <property type="match status" value="1"/>
</dbReference>
<dbReference type="GO" id="GO:0051539">
    <property type="term" value="F:4 iron, 4 sulfur cluster binding"/>
    <property type="evidence" value="ECO:0007669"/>
    <property type="project" value="UniProtKB-UniRule"/>
</dbReference>
<dbReference type="GO" id="GO:0032357">
    <property type="term" value="F:oxidized purine DNA binding"/>
    <property type="evidence" value="ECO:0007669"/>
    <property type="project" value="TreeGrafter"/>
</dbReference>
<keyword evidence="1" id="KW-0004">4Fe-4S</keyword>
<dbReference type="GO" id="GO:0046872">
    <property type="term" value="F:metal ion binding"/>
    <property type="evidence" value="ECO:0007669"/>
    <property type="project" value="UniProtKB-UniRule"/>
</dbReference>
<dbReference type="EC" id="3.2.2.31" evidence="9"/>
<evidence type="ECO:0000256" key="9">
    <source>
        <dbReference type="RuleBase" id="RU365096"/>
    </source>
</evidence>
<evidence type="ECO:0000256" key="2">
    <source>
        <dbReference type="ARBA" id="ARBA00022723"/>
    </source>
</evidence>
<evidence type="ECO:0000256" key="5">
    <source>
        <dbReference type="ARBA" id="ARBA00023004"/>
    </source>
</evidence>
<dbReference type="GO" id="GO:0034039">
    <property type="term" value="F:8-oxo-7,8-dihydroguanine DNA N-glycosylase activity"/>
    <property type="evidence" value="ECO:0007669"/>
    <property type="project" value="TreeGrafter"/>
</dbReference>
<dbReference type="Gene3D" id="3.90.79.10">
    <property type="entry name" value="Nucleoside Triphosphate Pyrophosphohydrolase"/>
    <property type="match status" value="1"/>
</dbReference>
<keyword evidence="6" id="KW-0411">Iron-sulfur</keyword>
<dbReference type="AlphaFoldDB" id="A0A091BY20"/>
<proteinExistence type="inferred from homology"/>
<dbReference type="InterPro" id="IPR029119">
    <property type="entry name" value="MutY_C"/>
</dbReference>
<sequence length="143" mass="16913">MAGIIENADHEYLVIQRPENGLLAKMWHFPLEEVEGKKYQELKQFWEKEDTNQLSLDLVAEDEEIAPNIFSEWPVVWQKRHFGEVTHVFSHLKWHVLIFYGRSRTEFTTEGGQWLKEASFPSVAFPKIQQKMLQQFNKSHKVG</sequence>
<name>A0A091BY20_9ENTE</name>
<dbReference type="Pfam" id="PF14815">
    <property type="entry name" value="NUDIX_4"/>
    <property type="match status" value="1"/>
</dbReference>
<comment type="cofactor">
    <cofactor evidence="9">
        <name>[4Fe-4S] cluster</name>
        <dbReference type="ChEBI" id="CHEBI:49883"/>
    </cofactor>
    <text evidence="9">Binds 1 [4Fe-4S] cluster.</text>
</comment>
<protein>
    <recommendedName>
        <fullName evidence="9">Adenine DNA glycosylase</fullName>
        <ecNumber evidence="9">3.2.2.31</ecNumber>
    </recommendedName>
</protein>
<evidence type="ECO:0000256" key="6">
    <source>
        <dbReference type="ARBA" id="ARBA00023014"/>
    </source>
</evidence>
<reference evidence="11 12" key="1">
    <citation type="submission" date="2014-08" db="EMBL/GenBank/DDBJ databases">
        <title>Genome sequence of Tetragenococcus muriaticus.</title>
        <authorList>
            <person name="Chuea-nongthon C."/>
            <person name="Rodtong S."/>
            <person name="Yongsawatdigul J."/>
            <person name="Steele J.L."/>
            <person name="Liu X.-y."/>
            <person name="Speers J."/>
            <person name="Glasner J.D."/>
            <person name="Neeno-Eckwall E.C."/>
        </authorList>
    </citation>
    <scope>NUCLEOTIDE SEQUENCE [LARGE SCALE GENOMIC DNA]</scope>
    <source>
        <strain evidence="11 12">PMC-11-5</strain>
    </source>
</reference>
<evidence type="ECO:0000256" key="7">
    <source>
        <dbReference type="ARBA" id="ARBA00023204"/>
    </source>
</evidence>
<feature type="domain" description="Adenine DNA glycosylase C-terminal" evidence="10">
    <location>
        <begin position="2"/>
        <end position="135"/>
    </location>
</feature>
<keyword evidence="2" id="KW-0479">Metal-binding</keyword>
<accession>A0A091BY20</accession>
<evidence type="ECO:0000313" key="11">
    <source>
        <dbReference type="EMBL" id="KFN90501.1"/>
    </source>
</evidence>
<dbReference type="SUPFAM" id="SSF55811">
    <property type="entry name" value="Nudix"/>
    <property type="match status" value="1"/>
</dbReference>
<evidence type="ECO:0000313" key="12">
    <source>
        <dbReference type="Proteomes" id="UP000029380"/>
    </source>
</evidence>